<keyword evidence="1" id="KW-0732">Signal</keyword>
<dbReference type="InterPro" id="IPR010895">
    <property type="entry name" value="CHRD"/>
</dbReference>
<proteinExistence type="predicted"/>
<dbReference type="AlphaFoldDB" id="A0A2P8H9H5"/>
<dbReference type="OrthoDB" id="571052at2"/>
<organism evidence="3 4">
    <name type="scientific">Chitinophaga niastensis</name>
    <dbReference type="NCBI Taxonomy" id="536980"/>
    <lineage>
        <taxon>Bacteria</taxon>
        <taxon>Pseudomonadati</taxon>
        <taxon>Bacteroidota</taxon>
        <taxon>Chitinophagia</taxon>
        <taxon>Chitinophagales</taxon>
        <taxon>Chitinophagaceae</taxon>
        <taxon>Chitinophaga</taxon>
    </lineage>
</organism>
<gene>
    <name evidence="3" type="ORF">CLV51_110103</name>
</gene>
<evidence type="ECO:0000259" key="2">
    <source>
        <dbReference type="PROSITE" id="PS50933"/>
    </source>
</evidence>
<keyword evidence="4" id="KW-1185">Reference proteome</keyword>
<comment type="caution">
    <text evidence="3">The sequence shown here is derived from an EMBL/GenBank/DDBJ whole genome shotgun (WGS) entry which is preliminary data.</text>
</comment>
<evidence type="ECO:0000313" key="3">
    <source>
        <dbReference type="EMBL" id="PSL42886.1"/>
    </source>
</evidence>
<protein>
    <submittedName>
        <fullName evidence="3">CHRD domain-containing protein</fullName>
    </submittedName>
</protein>
<name>A0A2P8H9H5_CHINA</name>
<dbReference type="RefSeq" id="WP_106531338.1">
    <property type="nucleotide sequence ID" value="NZ_PYAW01000010.1"/>
</dbReference>
<feature type="signal peptide" evidence="1">
    <location>
        <begin position="1"/>
        <end position="23"/>
    </location>
</feature>
<dbReference type="Pfam" id="PF07452">
    <property type="entry name" value="CHRD"/>
    <property type="match status" value="1"/>
</dbReference>
<feature type="domain" description="CHRD" evidence="2">
    <location>
        <begin position="44"/>
        <end position="167"/>
    </location>
</feature>
<dbReference type="SMART" id="SM00754">
    <property type="entry name" value="CHRD"/>
    <property type="match status" value="1"/>
</dbReference>
<dbReference type="EMBL" id="PYAW01000010">
    <property type="protein sequence ID" value="PSL42886.1"/>
    <property type="molecule type" value="Genomic_DNA"/>
</dbReference>
<dbReference type="PROSITE" id="PS50933">
    <property type="entry name" value="CHRD"/>
    <property type="match status" value="1"/>
</dbReference>
<feature type="chain" id="PRO_5015109100" evidence="1">
    <location>
        <begin position="24"/>
        <end position="175"/>
    </location>
</feature>
<evidence type="ECO:0000256" key="1">
    <source>
        <dbReference type="SAM" id="SignalP"/>
    </source>
</evidence>
<sequence length="175" mass="18396">MDTTSFFRLYRKQLLAYSFVVTAAWLASCGKGNGYGGGTTPPPTTYMLSASLNGGQETPSNATTGTGTLSGTYDPSTYKITYMLSWTGISGAPTGMHFHEPALAGASAPVVIGITGFSVATYRSVSGSAVATQAQGDDLLAGKWYVNIHTSAYPNGEIRGQIKPDKVMTYHNPGY</sequence>
<dbReference type="Proteomes" id="UP000240971">
    <property type="component" value="Unassembled WGS sequence"/>
</dbReference>
<evidence type="ECO:0000313" key="4">
    <source>
        <dbReference type="Proteomes" id="UP000240971"/>
    </source>
</evidence>
<accession>A0A2P8H9H5</accession>
<reference evidence="3 4" key="1">
    <citation type="submission" date="2018-03" db="EMBL/GenBank/DDBJ databases">
        <title>Genomic Encyclopedia of Archaeal and Bacterial Type Strains, Phase II (KMG-II): from individual species to whole genera.</title>
        <authorList>
            <person name="Goeker M."/>
        </authorList>
    </citation>
    <scope>NUCLEOTIDE SEQUENCE [LARGE SCALE GENOMIC DNA]</scope>
    <source>
        <strain evidence="3 4">DSM 24859</strain>
    </source>
</reference>